<name>A0A1I7SRD3_BURXY</name>
<accession>A0A1I7SRD3</accession>
<evidence type="ECO:0000313" key="5">
    <source>
        <dbReference type="Proteomes" id="UP000659654"/>
    </source>
</evidence>
<reference evidence="6" key="1">
    <citation type="submission" date="2016-11" db="UniProtKB">
        <authorList>
            <consortium name="WormBaseParasite"/>
        </authorList>
    </citation>
    <scope>IDENTIFICATION</scope>
</reference>
<dbReference type="Proteomes" id="UP000659654">
    <property type="component" value="Unassembled WGS sequence"/>
</dbReference>
<dbReference type="WBParaSite" id="BXY_1559700.1">
    <property type="protein sequence ID" value="BXY_1559700.1"/>
    <property type="gene ID" value="BXY_1559700"/>
</dbReference>
<dbReference type="OrthoDB" id="3560097at2759"/>
<gene>
    <name evidence="3" type="ORF">BXYJ_LOCUS5449</name>
</gene>
<feature type="compositionally biased region" description="Basic and acidic residues" evidence="2">
    <location>
        <begin position="261"/>
        <end position="279"/>
    </location>
</feature>
<feature type="region of interest" description="Disordered" evidence="2">
    <location>
        <begin position="260"/>
        <end position="279"/>
    </location>
</feature>
<dbReference type="Proteomes" id="UP000095284">
    <property type="component" value="Unplaced"/>
</dbReference>
<organism evidence="4 6">
    <name type="scientific">Bursaphelenchus xylophilus</name>
    <name type="common">Pinewood nematode worm</name>
    <name type="synonym">Aphelenchoides xylophilus</name>
    <dbReference type="NCBI Taxonomy" id="6326"/>
    <lineage>
        <taxon>Eukaryota</taxon>
        <taxon>Metazoa</taxon>
        <taxon>Ecdysozoa</taxon>
        <taxon>Nematoda</taxon>
        <taxon>Chromadorea</taxon>
        <taxon>Rhabditida</taxon>
        <taxon>Tylenchina</taxon>
        <taxon>Tylenchomorpha</taxon>
        <taxon>Aphelenchoidea</taxon>
        <taxon>Aphelenchoididae</taxon>
        <taxon>Bursaphelenchus</taxon>
    </lineage>
</organism>
<keyword evidence="1" id="KW-0175">Coiled coil</keyword>
<evidence type="ECO:0000256" key="2">
    <source>
        <dbReference type="SAM" id="MobiDB-lite"/>
    </source>
</evidence>
<feature type="coiled-coil region" evidence="1">
    <location>
        <begin position="175"/>
        <end position="202"/>
    </location>
</feature>
<evidence type="ECO:0000313" key="6">
    <source>
        <dbReference type="WBParaSite" id="BXY_1559700.1"/>
    </source>
</evidence>
<dbReference type="AlphaFoldDB" id="A0A1I7SRD3"/>
<sequence>MATKEIPAISVGSRVSKDKADQEVVRVVQEAAKVVQEAAKAVQRETTVKVLNATDATTKKMDQVTVTARAALENKEVSLILKEVKEALVDRTVAKAAVTDLVGNKANKDKTAPKMSRVDQEEITTKETNSAHVVLQADTAATRTVTDKIKEEMERDRKARALTKVVSKRVVNLVAKEVLAAREDLVREYPEAQEELAKAGLEDLDKVVLVAKEDLVKEYPEAQEDLAKVVPVAQEDLAKVVPVAQKDLAKVVPVAQEDLDKEYPEAQEDLDKVDLKDSDQDKAVSKEVLVDLVAHNQASNNLSL</sequence>
<proteinExistence type="predicted"/>
<protein>
    <submittedName>
        <fullName evidence="3">(pine wood nematode) hypothetical protein</fullName>
    </submittedName>
</protein>
<evidence type="ECO:0000313" key="3">
    <source>
        <dbReference type="EMBL" id="CAD5218056.1"/>
    </source>
</evidence>
<reference evidence="3" key="2">
    <citation type="submission" date="2020-09" db="EMBL/GenBank/DDBJ databases">
        <authorList>
            <person name="Kikuchi T."/>
        </authorList>
    </citation>
    <scope>NUCLEOTIDE SEQUENCE</scope>
    <source>
        <strain evidence="3">Ka4C1</strain>
    </source>
</reference>
<dbReference type="EMBL" id="CAJFDI010000002">
    <property type="protein sequence ID" value="CAD5218056.1"/>
    <property type="molecule type" value="Genomic_DNA"/>
</dbReference>
<keyword evidence="5" id="KW-1185">Reference proteome</keyword>
<dbReference type="Proteomes" id="UP000582659">
    <property type="component" value="Unassembled WGS sequence"/>
</dbReference>
<dbReference type="EMBL" id="CAJFCV020000002">
    <property type="protein sequence ID" value="CAG9102579.1"/>
    <property type="molecule type" value="Genomic_DNA"/>
</dbReference>
<evidence type="ECO:0000313" key="4">
    <source>
        <dbReference type="Proteomes" id="UP000095284"/>
    </source>
</evidence>
<evidence type="ECO:0000256" key="1">
    <source>
        <dbReference type="SAM" id="Coils"/>
    </source>
</evidence>